<dbReference type="InterPro" id="IPR007712">
    <property type="entry name" value="RelE/ParE_toxin"/>
</dbReference>
<reference evidence="3" key="2">
    <citation type="submission" date="2010-02" db="EMBL/GenBank/DDBJ databases">
        <authorList>
            <person name="Genoscope - CEA"/>
        </authorList>
    </citation>
    <scope>NUCLEOTIDE SEQUENCE</scope>
    <source>
        <strain evidence="3">PSI07</strain>
        <plasmid evidence="3">pRSI13</plasmid>
    </source>
</reference>
<dbReference type="PANTHER" id="PTHR33755">
    <property type="entry name" value="TOXIN PARE1-RELATED"/>
    <property type="match status" value="1"/>
</dbReference>
<gene>
    <name evidence="3" type="ORF">RPSI07_p0015</name>
</gene>
<organism evidence="3">
    <name type="scientific">Ralstonia solanacearum PSI07</name>
    <dbReference type="NCBI Taxonomy" id="859657"/>
    <lineage>
        <taxon>Bacteria</taxon>
        <taxon>Pseudomonadati</taxon>
        <taxon>Pseudomonadota</taxon>
        <taxon>Betaproteobacteria</taxon>
        <taxon>Burkholderiales</taxon>
        <taxon>Burkholderiaceae</taxon>
        <taxon>Ralstonia</taxon>
        <taxon>Ralstonia solanacearum species complex</taxon>
    </lineage>
</organism>
<dbReference type="AlphaFoldDB" id="D8MYD6"/>
<dbReference type="KEGG" id="rsl:RPSI07_p0015"/>
<dbReference type="EMBL" id="FP885890">
    <property type="protein sequence ID" value="CBJ34352.1"/>
    <property type="molecule type" value="Genomic_DNA"/>
</dbReference>
<dbReference type="Gene3D" id="3.30.2310.20">
    <property type="entry name" value="RelE-like"/>
    <property type="match status" value="1"/>
</dbReference>
<dbReference type="Pfam" id="PF05016">
    <property type="entry name" value="ParE_toxin"/>
    <property type="match status" value="1"/>
</dbReference>
<name>D8MYD6_RALSL</name>
<evidence type="ECO:0000256" key="1">
    <source>
        <dbReference type="ARBA" id="ARBA00006226"/>
    </source>
</evidence>
<sequence>MTVVWLPQAIENLVDIVDYIGTDNPAAAVELGAQIRAKASRLADHPTLYKPGRVRGTRECVVTENYLIVYRVKDEQVQVLRVLHARQQWPARK</sequence>
<dbReference type="SUPFAM" id="SSF143011">
    <property type="entry name" value="RelE-like"/>
    <property type="match status" value="1"/>
</dbReference>
<dbReference type="PATRIC" id="fig|859657.5.peg.14"/>
<keyword evidence="2" id="KW-1277">Toxin-antitoxin system</keyword>
<proteinExistence type="inferred from homology"/>
<comment type="similarity">
    <text evidence="1">Belongs to the RelE toxin family.</text>
</comment>
<evidence type="ECO:0000256" key="2">
    <source>
        <dbReference type="ARBA" id="ARBA00022649"/>
    </source>
</evidence>
<dbReference type="NCBIfam" id="TIGR02385">
    <property type="entry name" value="RelE_StbE"/>
    <property type="match status" value="1"/>
</dbReference>
<accession>D8MYD6</accession>
<dbReference type="RefSeq" id="WP_013207365.1">
    <property type="nucleotide sequence ID" value="NC_014308.1"/>
</dbReference>
<geneLocation type="plasmid" evidence="3">
    <name>pRSI13</name>
</geneLocation>
<keyword evidence="3" id="KW-0614">Plasmid</keyword>
<dbReference type="InterPro" id="IPR035093">
    <property type="entry name" value="RelE/ParE_toxin_dom_sf"/>
</dbReference>
<reference evidence="3" key="1">
    <citation type="journal article" date="2010" name="BMC Genomics">
        <title>Genomes of three tomato pathogens within the Ralstonia solanacearum species complex reveal significant evolutionary divergence.</title>
        <authorList>
            <person name="Remenant B."/>
            <person name="Coupat-Goutaland B."/>
            <person name="Guidot A."/>
            <person name="Cellier G."/>
            <person name="Wicker E."/>
            <person name="Allen C."/>
            <person name="Fegan M."/>
            <person name="Pruvost O."/>
            <person name="Elbaz M."/>
            <person name="Calteau A."/>
            <person name="Salvignol G."/>
            <person name="Mornico D."/>
            <person name="Mangenot S."/>
            <person name="Barbe V."/>
            <person name="Medigue C."/>
            <person name="Prior P."/>
        </authorList>
    </citation>
    <scope>NUCLEOTIDE SEQUENCE [LARGE SCALE GENOMIC DNA]</scope>
    <source>
        <strain evidence="3">PSI07</strain>
        <plasmid evidence="3">pRSI13</plasmid>
    </source>
</reference>
<dbReference type="InterPro" id="IPR051803">
    <property type="entry name" value="TA_system_RelE-like_toxin"/>
</dbReference>
<evidence type="ECO:0000313" key="3">
    <source>
        <dbReference type="EMBL" id="CBJ34352.1"/>
    </source>
</evidence>
<protein>
    <submittedName>
        <fullName evidence="3">Addiction module toxin, RelE/StbE</fullName>
    </submittedName>
</protein>